<feature type="chain" id="PRO_5003410183" description="adenylate cyclase" evidence="21">
    <location>
        <begin position="25"/>
        <end position="1205"/>
    </location>
</feature>
<reference evidence="23" key="1">
    <citation type="journal article" date="2012" name="Proc. Natl. Acad. Sci. U.S.A.">
        <title>Antigenic diversity is generated by distinct evolutionary mechanisms in African trypanosome species.</title>
        <authorList>
            <person name="Jackson A.P."/>
            <person name="Berry A."/>
            <person name="Aslett M."/>
            <person name="Allison H.C."/>
            <person name="Burton P."/>
            <person name="Vavrova-Anderson J."/>
            <person name="Brown R."/>
            <person name="Browne H."/>
            <person name="Corton N."/>
            <person name="Hauser H."/>
            <person name="Gamble J."/>
            <person name="Gilderthorp R."/>
            <person name="Marcello L."/>
            <person name="McQuillan J."/>
            <person name="Otto T.D."/>
            <person name="Quail M.A."/>
            <person name="Sanders M.J."/>
            <person name="van Tonder A."/>
            <person name="Ginger M.L."/>
            <person name="Field M.C."/>
            <person name="Barry J.D."/>
            <person name="Hertz-Fowler C."/>
            <person name="Berriman M."/>
        </authorList>
    </citation>
    <scope>NUCLEOTIDE SEQUENCE</scope>
    <source>
        <strain evidence="23">IL3000</strain>
    </source>
</reference>
<dbReference type="InterPro" id="IPR057399">
    <property type="entry name" value="GRESAG4.1/3_peripasmic_1"/>
</dbReference>
<feature type="transmembrane region" description="Helical" evidence="20">
    <location>
        <begin position="822"/>
        <end position="846"/>
    </location>
</feature>
<dbReference type="GO" id="GO:0006171">
    <property type="term" value="P:cAMP biosynthetic process"/>
    <property type="evidence" value="ECO:0007669"/>
    <property type="project" value="UniProtKB-KW"/>
</dbReference>
<keyword evidence="7 20" id="KW-0812">Transmembrane</keyword>
<evidence type="ECO:0000256" key="12">
    <source>
        <dbReference type="ARBA" id="ARBA00022989"/>
    </source>
</evidence>
<feature type="signal peptide" evidence="21">
    <location>
        <begin position="1"/>
        <end position="24"/>
    </location>
</feature>
<evidence type="ECO:0000256" key="13">
    <source>
        <dbReference type="ARBA" id="ARBA00022998"/>
    </source>
</evidence>
<evidence type="ECO:0000256" key="10">
    <source>
        <dbReference type="ARBA" id="ARBA00022840"/>
    </source>
</evidence>
<evidence type="ECO:0000256" key="9">
    <source>
        <dbReference type="ARBA" id="ARBA00022741"/>
    </source>
</evidence>
<evidence type="ECO:0000256" key="15">
    <source>
        <dbReference type="ARBA" id="ARBA00023170"/>
    </source>
</evidence>
<dbReference type="SUPFAM" id="SSF55073">
    <property type="entry name" value="Nucleotide cyclase"/>
    <property type="match status" value="1"/>
</dbReference>
<evidence type="ECO:0000256" key="4">
    <source>
        <dbReference type="ARBA" id="ARBA00004141"/>
    </source>
</evidence>
<evidence type="ECO:0000256" key="20">
    <source>
        <dbReference type="SAM" id="Phobius"/>
    </source>
</evidence>
<dbReference type="GO" id="GO:0005524">
    <property type="term" value="F:ATP binding"/>
    <property type="evidence" value="ECO:0007669"/>
    <property type="project" value="UniProtKB-KW"/>
</dbReference>
<keyword evidence="13" id="KW-0115">cAMP biosynthesis</keyword>
<evidence type="ECO:0000256" key="18">
    <source>
        <dbReference type="ARBA" id="ARBA00032597"/>
    </source>
</evidence>
<dbReference type="Pfam" id="PF25495">
    <property type="entry name" value="Peripla_BP_A-cyclase_1"/>
    <property type="match status" value="1"/>
</dbReference>
<evidence type="ECO:0000256" key="21">
    <source>
        <dbReference type="SAM" id="SignalP"/>
    </source>
</evidence>
<keyword evidence="8" id="KW-0479">Metal-binding</keyword>
<keyword evidence="21" id="KW-0732">Signal</keyword>
<evidence type="ECO:0000256" key="6">
    <source>
        <dbReference type="ARBA" id="ARBA00012201"/>
    </source>
</evidence>
<evidence type="ECO:0000256" key="7">
    <source>
        <dbReference type="ARBA" id="ARBA00022692"/>
    </source>
</evidence>
<evidence type="ECO:0000256" key="17">
    <source>
        <dbReference type="ARBA" id="ARBA00023239"/>
    </source>
</evidence>
<keyword evidence="15" id="KW-0675">Receptor</keyword>
<evidence type="ECO:0000256" key="16">
    <source>
        <dbReference type="ARBA" id="ARBA00023180"/>
    </source>
</evidence>
<comment type="function">
    <text evidence="3">Could act as a receptor for an unknown ligand.</text>
</comment>
<keyword evidence="11" id="KW-0460">Magnesium</keyword>
<dbReference type="CDD" id="cd07556">
    <property type="entry name" value="Nucleotidyl_cyc_III"/>
    <property type="match status" value="1"/>
</dbReference>
<keyword evidence="17" id="KW-0456">Lyase</keyword>
<dbReference type="InterPro" id="IPR057398">
    <property type="entry name" value="GRESAG4.1/3_peripasmic_2"/>
</dbReference>
<dbReference type="GO" id="GO:0035556">
    <property type="term" value="P:intracellular signal transduction"/>
    <property type="evidence" value="ECO:0007669"/>
    <property type="project" value="InterPro"/>
</dbReference>
<dbReference type="InterPro" id="IPR050697">
    <property type="entry name" value="Adenylyl/Guanylyl_Cyclase_3/4"/>
</dbReference>
<dbReference type="InterPro" id="IPR001054">
    <property type="entry name" value="A/G_cyclase"/>
</dbReference>
<dbReference type="PANTHER" id="PTHR43081">
    <property type="entry name" value="ADENYLATE CYCLASE, TERMINAL-DIFFERENTIATION SPECIFIC-RELATED"/>
    <property type="match status" value="1"/>
</dbReference>
<dbReference type="Gene3D" id="3.40.50.2300">
    <property type="match status" value="2"/>
</dbReference>
<evidence type="ECO:0000256" key="5">
    <source>
        <dbReference type="ARBA" id="ARBA00005381"/>
    </source>
</evidence>
<dbReference type="EMBL" id="HE575323">
    <property type="protein sequence ID" value="CCC93447.1"/>
    <property type="molecule type" value="Genomic_DNA"/>
</dbReference>
<dbReference type="GO" id="GO:0004016">
    <property type="term" value="F:adenylate cyclase activity"/>
    <property type="evidence" value="ECO:0007669"/>
    <property type="project" value="UniProtKB-EC"/>
</dbReference>
<protein>
    <recommendedName>
        <fullName evidence="6">adenylate cyclase</fullName>
        <ecNumber evidence="6">4.6.1.1</ecNumber>
    </recommendedName>
    <alternativeName>
        <fullName evidence="18">ATP pyrophosphate-lyase</fullName>
    </alternativeName>
    <alternativeName>
        <fullName evidence="19">Adenylyl cyclase</fullName>
    </alternativeName>
</protein>
<dbReference type="AlphaFoldDB" id="G0UVN1"/>
<dbReference type="EC" id="4.6.1.1" evidence="6"/>
<dbReference type="Pfam" id="PF25493">
    <property type="entry name" value="Peripla_BP_A-cyclase"/>
    <property type="match status" value="1"/>
</dbReference>
<dbReference type="FunFam" id="3.30.70.1230:FF:000022">
    <property type="entry name" value="Receptor-type adenylate cyclase GRESAG 4, putative"/>
    <property type="match status" value="1"/>
</dbReference>
<dbReference type="PROSITE" id="PS50125">
    <property type="entry name" value="GUANYLATE_CYCLASE_2"/>
    <property type="match status" value="1"/>
</dbReference>
<evidence type="ECO:0000256" key="1">
    <source>
        <dbReference type="ARBA" id="ARBA00001593"/>
    </source>
</evidence>
<evidence type="ECO:0000256" key="14">
    <source>
        <dbReference type="ARBA" id="ARBA00023136"/>
    </source>
</evidence>
<dbReference type="VEuPathDB" id="TriTrypDB:TcIL3000_10_2060"/>
<dbReference type="GO" id="GO:0046872">
    <property type="term" value="F:metal ion binding"/>
    <property type="evidence" value="ECO:0007669"/>
    <property type="project" value="UniProtKB-KW"/>
</dbReference>
<evidence type="ECO:0000259" key="22">
    <source>
        <dbReference type="PROSITE" id="PS50125"/>
    </source>
</evidence>
<dbReference type="PANTHER" id="PTHR43081:SF1">
    <property type="entry name" value="ADENYLATE CYCLASE, TERMINAL-DIFFERENTIATION SPECIFIC"/>
    <property type="match status" value="1"/>
</dbReference>
<evidence type="ECO:0000256" key="3">
    <source>
        <dbReference type="ARBA" id="ARBA00002708"/>
    </source>
</evidence>
<evidence type="ECO:0000256" key="19">
    <source>
        <dbReference type="ARBA" id="ARBA00032637"/>
    </source>
</evidence>
<keyword evidence="16" id="KW-0325">Glycoprotein</keyword>
<comment type="similarity">
    <text evidence="5">Belongs to the adenylyl cyclase class-3 family.</text>
</comment>
<dbReference type="FunFam" id="3.40.50.2300:FF:000162">
    <property type="entry name" value="Receptor-type adenylate cyclase GRESAG 4, putative"/>
    <property type="match status" value="1"/>
</dbReference>
<keyword evidence="12 20" id="KW-1133">Transmembrane helix</keyword>
<dbReference type="SMART" id="SM00044">
    <property type="entry name" value="CYCc"/>
    <property type="match status" value="1"/>
</dbReference>
<comment type="cofactor">
    <cofactor evidence="2">
        <name>Mg(2+)</name>
        <dbReference type="ChEBI" id="CHEBI:18420"/>
    </cofactor>
</comment>
<evidence type="ECO:0000256" key="8">
    <source>
        <dbReference type="ARBA" id="ARBA00022723"/>
    </source>
</evidence>
<evidence type="ECO:0000313" key="23">
    <source>
        <dbReference type="EMBL" id="CCC93447.1"/>
    </source>
</evidence>
<keyword evidence="9" id="KW-0547">Nucleotide-binding</keyword>
<organism evidence="23">
    <name type="scientific">Trypanosoma congolense (strain IL3000)</name>
    <dbReference type="NCBI Taxonomy" id="1068625"/>
    <lineage>
        <taxon>Eukaryota</taxon>
        <taxon>Discoba</taxon>
        <taxon>Euglenozoa</taxon>
        <taxon>Kinetoplastea</taxon>
        <taxon>Metakinetoplastina</taxon>
        <taxon>Trypanosomatida</taxon>
        <taxon>Trypanosomatidae</taxon>
        <taxon>Trypanosoma</taxon>
        <taxon>Nannomonas</taxon>
    </lineage>
</organism>
<dbReference type="GO" id="GO:0016020">
    <property type="term" value="C:membrane"/>
    <property type="evidence" value="ECO:0007669"/>
    <property type="project" value="UniProtKB-SubCell"/>
</dbReference>
<accession>G0UVN1</accession>
<comment type="catalytic activity">
    <reaction evidence="1">
        <text>ATP = 3',5'-cyclic AMP + diphosphate</text>
        <dbReference type="Rhea" id="RHEA:15389"/>
        <dbReference type="ChEBI" id="CHEBI:30616"/>
        <dbReference type="ChEBI" id="CHEBI:33019"/>
        <dbReference type="ChEBI" id="CHEBI:58165"/>
        <dbReference type="EC" id="4.6.1.1"/>
    </reaction>
</comment>
<dbReference type="Pfam" id="PF00211">
    <property type="entry name" value="Guanylate_cyc"/>
    <property type="match status" value="1"/>
</dbReference>
<proteinExistence type="inferred from homology"/>
<evidence type="ECO:0000256" key="2">
    <source>
        <dbReference type="ARBA" id="ARBA00001946"/>
    </source>
</evidence>
<evidence type="ECO:0000256" key="11">
    <source>
        <dbReference type="ARBA" id="ARBA00022842"/>
    </source>
</evidence>
<name>G0UVN1_TRYCI</name>
<feature type="domain" description="Guanylate cyclase" evidence="22">
    <location>
        <begin position="866"/>
        <end position="1020"/>
    </location>
</feature>
<comment type="subcellular location">
    <subcellularLocation>
        <location evidence="4">Membrane</location>
        <topology evidence="4">Multi-pass membrane protein</topology>
    </subcellularLocation>
</comment>
<keyword evidence="10" id="KW-0067">ATP-binding</keyword>
<dbReference type="InterPro" id="IPR029787">
    <property type="entry name" value="Nucleotide_cyclase"/>
</dbReference>
<keyword evidence="14 20" id="KW-0472">Membrane</keyword>
<gene>
    <name evidence="23" type="ORF">TCIL3000_10_2060</name>
</gene>
<dbReference type="Gene3D" id="3.30.70.1230">
    <property type="entry name" value="Nucleotide cyclase"/>
    <property type="match status" value="1"/>
</dbReference>
<sequence>MKASLLLLHFLLLGLPWAPGHASARENITVKVLSLMYNLNGSTMSRINAVNAGFNASLFAWNWTVFPGVNIEVVRPPSYDTPPDVYLGNYVKDPENKKGLLVVLGPMGETNVFRSYRTLYENNIVSFAPLTETGEFHTFLPNIYFLRPGPDAELITLIRYAVNYMRVLRLGFMYFEGALGGSNRYERAVALLSQMGHQFCCVFTLQNHNGQRVSNKKLEEAWEKFSEGLPQAVIMFAKVKDDTKQFLEKLVSDPRTRGIYVLAPSLMQSSLVDTWREVLEATNVSFVPSQVMQTTTNPLDSAMHFEAIRRFRLEMHNYLISHENWSSLGSADHFSTSDLDGELMVYGWLAGEVLMRALRSNAWLDDRKAFLQSLYEQRRYLVSDIVIGDYGGDCSESAASRTAVCHCNRGGKTVYMKEIVEGYRSRYLPGGTVTLDPSTCGTSTFTMKPSLGGLVLNMRDDSRMWETSRRFFAGALASSSALKIGELNRFVLLQINSSTDKAVKDLGEYQGTRIINAVFGVAIEEMLSVPGVIFIDPLLISPRLNKFRANVIHISPTLEQQLFVLSDFLSASKQGKVRAVIRSGEAHNISRALMRTLLTFDLNLSSTVLLEDDSPIVEHIPTDGDLFLLGLRSADVAAVFEHLSNHRRLRVFVPFVEVLVLYDLFVGAFNNSEASKRFVFASSLPHWNDENPTLKAVRDFQSAAISENDRTPLSLLGFTIGRLMRRNLMRMDKVSPSLVADVFFKEASITVDGIRYGVFDKEDCIIKGVPVAMNCISNFGATNISVWSMARVLNSSVPVLREAMTPSMIYSNPNIHALTPGVLAGILSGSFIALLLLTLLGVALCCMCRSSRDNDNAPKEPSDPVTLIFTDIESSTALWAAHPERMPDAVAAHHRIVRSLISSYNCYEVKTVGDSFMIACNSASAAVRLARGLQQCFLDYDWGTNVFDMSYRNFEEERASSDESYTPKTARLDPEVYCKLWNGLRVRIGIHTGLCDIRHDEVTKGYDYYGQTPNMAARTESVTNGGQVLLTHAAYYSLSAAERTELDVKAMGPVSLRGVPEPVKMYQLNTVPGRSFAALRLDREADYLNDDTSVSNLSGSDHSSSIAELSESSQVIVGSLNALLGTFPAAQRQKALMPFCERWRVSLPRKSSAVWDNDYCQEVVKRIAAKVGHVVDYCAASGTEHSASTLTSASVIVISQPRAQP</sequence>